<sequence>MIRTEMDQNKSVANGALPDVKMNNPQCTTGGSLEATLAAQSQRFDEILMMVIDVKSTLKPKIIVLQIDMDIFREGLKKLQDRVINLENYNSEP</sequence>
<keyword evidence="3" id="KW-1185">Reference proteome</keyword>
<evidence type="ECO:0000313" key="3">
    <source>
        <dbReference type="Proteomes" id="UP001066276"/>
    </source>
</evidence>
<gene>
    <name evidence="2" type="ORF">NDU88_002751</name>
</gene>
<organism evidence="2 3">
    <name type="scientific">Pleurodeles waltl</name>
    <name type="common">Iberian ribbed newt</name>
    <dbReference type="NCBI Taxonomy" id="8319"/>
    <lineage>
        <taxon>Eukaryota</taxon>
        <taxon>Metazoa</taxon>
        <taxon>Chordata</taxon>
        <taxon>Craniata</taxon>
        <taxon>Vertebrata</taxon>
        <taxon>Euteleostomi</taxon>
        <taxon>Amphibia</taxon>
        <taxon>Batrachia</taxon>
        <taxon>Caudata</taxon>
        <taxon>Salamandroidea</taxon>
        <taxon>Salamandridae</taxon>
        <taxon>Pleurodelinae</taxon>
        <taxon>Pleurodeles</taxon>
    </lineage>
</organism>
<evidence type="ECO:0000256" key="1">
    <source>
        <dbReference type="SAM" id="MobiDB-lite"/>
    </source>
</evidence>
<comment type="caution">
    <text evidence="2">The sequence shown here is derived from an EMBL/GenBank/DDBJ whole genome shotgun (WGS) entry which is preliminary data.</text>
</comment>
<dbReference type="EMBL" id="JANPWB010000007">
    <property type="protein sequence ID" value="KAJ1170880.1"/>
    <property type="molecule type" value="Genomic_DNA"/>
</dbReference>
<name>A0AAV7T3S8_PLEWA</name>
<evidence type="ECO:0000313" key="2">
    <source>
        <dbReference type="EMBL" id="KAJ1170880.1"/>
    </source>
</evidence>
<feature type="region of interest" description="Disordered" evidence="1">
    <location>
        <begin position="1"/>
        <end position="25"/>
    </location>
</feature>
<proteinExistence type="predicted"/>
<dbReference type="AlphaFoldDB" id="A0AAV7T3S8"/>
<dbReference type="Proteomes" id="UP001066276">
    <property type="component" value="Chromosome 4_1"/>
</dbReference>
<reference evidence="2" key="1">
    <citation type="journal article" date="2022" name="bioRxiv">
        <title>Sequencing and chromosome-scale assembly of the giantPleurodeles waltlgenome.</title>
        <authorList>
            <person name="Brown T."/>
            <person name="Elewa A."/>
            <person name="Iarovenko S."/>
            <person name="Subramanian E."/>
            <person name="Araus A.J."/>
            <person name="Petzold A."/>
            <person name="Susuki M."/>
            <person name="Suzuki K.-i.T."/>
            <person name="Hayashi T."/>
            <person name="Toyoda A."/>
            <person name="Oliveira C."/>
            <person name="Osipova E."/>
            <person name="Leigh N.D."/>
            <person name="Simon A."/>
            <person name="Yun M.H."/>
        </authorList>
    </citation>
    <scope>NUCLEOTIDE SEQUENCE</scope>
    <source>
        <strain evidence="2">20211129_DDA</strain>
        <tissue evidence="2">Liver</tissue>
    </source>
</reference>
<protein>
    <submittedName>
        <fullName evidence="2">Uncharacterized protein</fullName>
    </submittedName>
</protein>
<accession>A0AAV7T3S8</accession>